<evidence type="ECO:0000313" key="1">
    <source>
        <dbReference type="EMBL" id="MCK9688550.1"/>
    </source>
</evidence>
<gene>
    <name evidence="1" type="ORF">LPC04_22810</name>
</gene>
<sequence length="432" mass="43643">MANSITTGNIVVPLQAILDQLQGKLSTADLNSLTTTLIGARSPTVRPGDLITADFMNSILTEIAQIEVRLTNLEAGSSTTVPTQVTLIRIDGTPPFRVGDRVTAVGSGFSTPGSRNGVKIDAVSVQPVDGVSTATALVFDLPDPGLNGIARTVTLSVSNVDGSSASLSFVLQPPSVVPSGQLSLQYLTPPGGAALTAGKYRFTFKMSADVTQSAAVQIGAQSSAADWTATLIDPTSGGPLANPVKLDRANGTHFETTFLVELTVPAAGSGASNLTLSAVETTPGTKVNPAPTLPYSLTFGGPIPEPENRVALTLLGGGANVTLDGGTEVLKVGQAGLLNFRVDISNLNVAAGTFTNMALNASLSGGDAASWTADPLTQSGVLVNGPSGFTTTGLTVHPPSTASSTGLLFTITGAPAGQPAVNASFLVPLRAG</sequence>
<dbReference type="AlphaFoldDB" id="A0A9X2C433"/>
<reference evidence="1" key="1">
    <citation type="submission" date="2021-11" db="EMBL/GenBank/DDBJ databases">
        <title>BS-T2-15 a new species belonging to the Comamonadaceae family isolated from the soil of a French oak forest.</title>
        <authorList>
            <person name="Mieszkin S."/>
            <person name="Alain K."/>
        </authorList>
    </citation>
    <scope>NUCLEOTIDE SEQUENCE</scope>
    <source>
        <strain evidence="1">BS-T2-15</strain>
    </source>
</reference>
<name>A0A9X2C433_9BURK</name>
<organism evidence="1 2">
    <name type="scientific">Scleromatobacter humisilvae</name>
    <dbReference type="NCBI Taxonomy" id="2897159"/>
    <lineage>
        <taxon>Bacteria</taxon>
        <taxon>Pseudomonadati</taxon>
        <taxon>Pseudomonadota</taxon>
        <taxon>Betaproteobacteria</taxon>
        <taxon>Burkholderiales</taxon>
        <taxon>Sphaerotilaceae</taxon>
        <taxon>Scleromatobacter</taxon>
    </lineage>
</organism>
<evidence type="ECO:0008006" key="3">
    <source>
        <dbReference type="Google" id="ProtNLM"/>
    </source>
</evidence>
<comment type="caution">
    <text evidence="1">The sequence shown here is derived from an EMBL/GenBank/DDBJ whole genome shotgun (WGS) entry which is preliminary data.</text>
</comment>
<dbReference type="EMBL" id="JAJLJH010000009">
    <property type="protein sequence ID" value="MCK9688550.1"/>
    <property type="molecule type" value="Genomic_DNA"/>
</dbReference>
<dbReference type="Proteomes" id="UP001139353">
    <property type="component" value="Unassembled WGS sequence"/>
</dbReference>
<accession>A0A9X2C433</accession>
<evidence type="ECO:0000313" key="2">
    <source>
        <dbReference type="Proteomes" id="UP001139353"/>
    </source>
</evidence>
<proteinExistence type="predicted"/>
<keyword evidence="2" id="KW-1185">Reference proteome</keyword>
<protein>
    <recommendedName>
        <fullName evidence="3">IPT/TIG domain-containing protein</fullName>
    </recommendedName>
</protein>
<dbReference type="RefSeq" id="WP_275684598.1">
    <property type="nucleotide sequence ID" value="NZ_JAJLJH010000009.1"/>
</dbReference>